<sequence length="208" mass="23765">MYKREVSWLSTDYLWLGLAVITVYFYAHRAEQDDAKRQLPSYDSHLSQMRQMAESNVQQKINTLEIMYQYGVAGGPADNIEYRSDITNLIKRIQAFTDDLQKPEWPNRMEQFFNCEELSAGLTSPTTQLAAKGLCESFEFVSTSRNERNQIAEKVENAFLSSFEIHVFPLIFALGLGIRLGRTTADVRRKRSEKKKPDGGVPNAEVAI</sequence>
<accession>A0A5E6S6L8</accession>
<reference evidence="3 4" key="1">
    <citation type="submission" date="2019-09" db="EMBL/GenBank/DDBJ databases">
        <authorList>
            <person name="Chandra G."/>
            <person name="Truman W A."/>
        </authorList>
    </citation>
    <scope>NUCLEOTIDE SEQUENCE [LARGE SCALE GENOMIC DNA]</scope>
    <source>
        <strain evidence="3">PS673</strain>
    </source>
</reference>
<name>A0A5E6S6L8_PSEFL</name>
<organism evidence="3 4">
    <name type="scientific">Pseudomonas fluorescens</name>
    <dbReference type="NCBI Taxonomy" id="294"/>
    <lineage>
        <taxon>Bacteria</taxon>
        <taxon>Pseudomonadati</taxon>
        <taxon>Pseudomonadota</taxon>
        <taxon>Gammaproteobacteria</taxon>
        <taxon>Pseudomonadales</taxon>
        <taxon>Pseudomonadaceae</taxon>
        <taxon>Pseudomonas</taxon>
    </lineage>
</organism>
<dbReference type="AlphaFoldDB" id="A0A5E6S6L8"/>
<evidence type="ECO:0000313" key="4">
    <source>
        <dbReference type="Proteomes" id="UP000344274"/>
    </source>
</evidence>
<feature type="transmembrane region" description="Helical" evidence="2">
    <location>
        <begin position="6"/>
        <end position="27"/>
    </location>
</feature>
<keyword evidence="2" id="KW-0472">Membrane</keyword>
<feature type="region of interest" description="Disordered" evidence="1">
    <location>
        <begin position="187"/>
        <end position="208"/>
    </location>
</feature>
<keyword evidence="2" id="KW-1133">Transmembrane helix</keyword>
<evidence type="ECO:0000256" key="2">
    <source>
        <dbReference type="SAM" id="Phobius"/>
    </source>
</evidence>
<gene>
    <name evidence="3" type="ORF">PS673_02061</name>
</gene>
<proteinExistence type="predicted"/>
<dbReference type="Proteomes" id="UP000344274">
    <property type="component" value="Unassembled WGS sequence"/>
</dbReference>
<keyword evidence="2" id="KW-0812">Transmembrane</keyword>
<evidence type="ECO:0000256" key="1">
    <source>
        <dbReference type="SAM" id="MobiDB-lite"/>
    </source>
</evidence>
<evidence type="ECO:0000313" key="3">
    <source>
        <dbReference type="EMBL" id="VVM76714.1"/>
    </source>
</evidence>
<protein>
    <submittedName>
        <fullName evidence="3">Uncharacterized protein</fullName>
    </submittedName>
</protein>
<dbReference type="EMBL" id="CABVHB010000012">
    <property type="protein sequence ID" value="VVM76714.1"/>
    <property type="molecule type" value="Genomic_DNA"/>
</dbReference>